<gene>
    <name evidence="14" type="ORF">A3J56_01430</name>
</gene>
<evidence type="ECO:0000259" key="13">
    <source>
        <dbReference type="PROSITE" id="PS51217"/>
    </source>
</evidence>
<dbReference type="InterPro" id="IPR027417">
    <property type="entry name" value="P-loop_NTPase"/>
</dbReference>
<dbReference type="Proteomes" id="UP000178406">
    <property type="component" value="Unassembled WGS sequence"/>
</dbReference>
<sequence length="645" mass="73704">MSENYSLNQKQKEAVETTDGPVLVIAGAGAGKTRVITERVAQLIARHGVAPENILAVTFTNKAAEEMRERIQRNTNTQITTPFIGTFHALGLLIIRENYKLLGLNKHFTILDEDDSLKIIKESIIENNKDPKQFDPGRLRGFISRMKNLLITADAFADGDYDETSVPALDSFFQDIASRVWQTYEKKKNEQSLLDFDDLLLCPARLFMKDRDIQGAYQNRWCYIHIDEYQDTNRVQYVLVNMLAALHRNLFVVGDIDQAIYSWRGADFRNILQFQNDYPEAKVIALEENYRSTHIVLEAANTVIANNKLRIPKNLWTSRGSGEKIKVCVFENEKKEAATVCSEIKMLRRHGIAPRDIAVLYRTNAQSRALEEAMLQSNIPYRIIGGFRFYERREIKDILAYVRITMNPKDMQSKKRILNIPPRGIGKVLGLKIIAEAQHLNPAEARKKQKFEDVLAMLNNTASRTTPYEFLRLCIQKIGYRSYVEDGTEKGFERWQNVQELLGIAKTKETLEAFLEHVSLFAADDYAENVEGRVSHTSNATAGRVNLMTMHAAKGLEFEAVFVVGLEEGLFPHTLSLSPEDLEEERRLCYVAITRTKTHLYLTLAATRTLFGDRVSNMPSRFLKEIPEHLLEYTEALGNEEIIIE</sequence>
<keyword evidence="2 11" id="KW-0547">Nucleotide-binding</keyword>
<dbReference type="InterPro" id="IPR014017">
    <property type="entry name" value="DNA_helicase_UvrD-like_C"/>
</dbReference>
<dbReference type="InterPro" id="IPR014016">
    <property type="entry name" value="UvrD-like_ATP-bd"/>
</dbReference>
<dbReference type="GO" id="GO:0003677">
    <property type="term" value="F:DNA binding"/>
    <property type="evidence" value="ECO:0007669"/>
    <property type="project" value="UniProtKB-KW"/>
</dbReference>
<dbReference type="Gene3D" id="1.10.10.160">
    <property type="match status" value="1"/>
</dbReference>
<dbReference type="InterPro" id="IPR000212">
    <property type="entry name" value="DNA_helicase_UvrD/REP"/>
</dbReference>
<dbReference type="STRING" id="1798338.A3J56_01430"/>
<accession>A0A1F5WGY5</accession>
<dbReference type="PROSITE" id="PS51217">
    <property type="entry name" value="UVRD_HELICASE_CTER"/>
    <property type="match status" value="1"/>
</dbReference>
<dbReference type="CDD" id="cd18807">
    <property type="entry name" value="SF1_C_UvrD"/>
    <property type="match status" value="1"/>
</dbReference>
<dbReference type="GO" id="GO:0033202">
    <property type="term" value="C:DNA helicase complex"/>
    <property type="evidence" value="ECO:0007669"/>
    <property type="project" value="TreeGrafter"/>
</dbReference>
<dbReference type="GO" id="GO:0016887">
    <property type="term" value="F:ATP hydrolysis activity"/>
    <property type="evidence" value="ECO:0007669"/>
    <property type="project" value="RHEA"/>
</dbReference>
<dbReference type="Gene3D" id="3.40.50.300">
    <property type="entry name" value="P-loop containing nucleotide triphosphate hydrolases"/>
    <property type="match status" value="2"/>
</dbReference>
<dbReference type="AlphaFoldDB" id="A0A1F5WGY5"/>
<evidence type="ECO:0000256" key="4">
    <source>
        <dbReference type="ARBA" id="ARBA00022806"/>
    </source>
</evidence>
<keyword evidence="4 11" id="KW-0347">Helicase</keyword>
<evidence type="ECO:0000313" key="15">
    <source>
        <dbReference type="Proteomes" id="UP000178406"/>
    </source>
</evidence>
<feature type="domain" description="UvrD-like helicase C-terminal" evidence="13">
    <location>
        <begin position="294"/>
        <end position="555"/>
    </location>
</feature>
<evidence type="ECO:0000256" key="11">
    <source>
        <dbReference type="PROSITE-ProRule" id="PRU00560"/>
    </source>
</evidence>
<evidence type="ECO:0000256" key="7">
    <source>
        <dbReference type="ARBA" id="ARBA00023235"/>
    </source>
</evidence>
<reference evidence="14 15" key="1">
    <citation type="journal article" date="2016" name="Nat. Commun.">
        <title>Thousands of microbial genomes shed light on interconnected biogeochemical processes in an aquifer system.</title>
        <authorList>
            <person name="Anantharaman K."/>
            <person name="Brown C.T."/>
            <person name="Hug L.A."/>
            <person name="Sharon I."/>
            <person name="Castelle C.J."/>
            <person name="Probst A.J."/>
            <person name="Thomas B.C."/>
            <person name="Singh A."/>
            <person name="Wilkins M.J."/>
            <person name="Karaoz U."/>
            <person name="Brodie E.L."/>
            <person name="Williams K.H."/>
            <person name="Hubbard S.S."/>
            <person name="Banfield J.F."/>
        </authorList>
    </citation>
    <scope>NUCLEOTIDE SEQUENCE [LARGE SCALE GENOMIC DNA]</scope>
</reference>
<keyword evidence="6" id="KW-0238">DNA-binding</keyword>
<evidence type="ECO:0000256" key="8">
    <source>
        <dbReference type="ARBA" id="ARBA00034617"/>
    </source>
</evidence>
<dbReference type="Pfam" id="PF00580">
    <property type="entry name" value="UvrD-helicase"/>
    <property type="match status" value="1"/>
</dbReference>
<evidence type="ECO:0000259" key="12">
    <source>
        <dbReference type="PROSITE" id="PS51198"/>
    </source>
</evidence>
<dbReference type="PROSITE" id="PS51198">
    <property type="entry name" value="UVRD_HELICASE_ATP_BIND"/>
    <property type="match status" value="1"/>
</dbReference>
<name>A0A1F5WGY5_9BACT</name>
<dbReference type="CDD" id="cd17932">
    <property type="entry name" value="DEXQc_UvrD"/>
    <property type="match status" value="1"/>
</dbReference>
<evidence type="ECO:0000313" key="14">
    <source>
        <dbReference type="EMBL" id="OGF74885.1"/>
    </source>
</evidence>
<comment type="caution">
    <text evidence="14">The sequence shown here is derived from an EMBL/GenBank/DDBJ whole genome shotgun (WGS) entry which is preliminary data.</text>
</comment>
<evidence type="ECO:0000256" key="9">
    <source>
        <dbReference type="ARBA" id="ARBA00034808"/>
    </source>
</evidence>
<evidence type="ECO:0000256" key="10">
    <source>
        <dbReference type="ARBA" id="ARBA00048988"/>
    </source>
</evidence>
<dbReference type="EMBL" id="MFHQ01000001">
    <property type="protein sequence ID" value="OGF74885.1"/>
    <property type="molecule type" value="Genomic_DNA"/>
</dbReference>
<dbReference type="GO" id="GO:0005829">
    <property type="term" value="C:cytosol"/>
    <property type="evidence" value="ECO:0007669"/>
    <property type="project" value="TreeGrafter"/>
</dbReference>
<protein>
    <recommendedName>
        <fullName evidence="9">DNA 3'-5' helicase</fullName>
        <ecNumber evidence="9">5.6.2.4</ecNumber>
    </recommendedName>
</protein>
<dbReference type="PANTHER" id="PTHR11070">
    <property type="entry name" value="UVRD / RECB / PCRA DNA HELICASE FAMILY MEMBER"/>
    <property type="match status" value="1"/>
</dbReference>
<comment type="catalytic activity">
    <reaction evidence="10">
        <text>ATP + H2O = ADP + phosphate + H(+)</text>
        <dbReference type="Rhea" id="RHEA:13065"/>
        <dbReference type="ChEBI" id="CHEBI:15377"/>
        <dbReference type="ChEBI" id="CHEBI:15378"/>
        <dbReference type="ChEBI" id="CHEBI:30616"/>
        <dbReference type="ChEBI" id="CHEBI:43474"/>
        <dbReference type="ChEBI" id="CHEBI:456216"/>
        <dbReference type="EC" id="5.6.2.4"/>
    </reaction>
</comment>
<evidence type="ECO:0000256" key="5">
    <source>
        <dbReference type="ARBA" id="ARBA00022840"/>
    </source>
</evidence>
<proteinExistence type="inferred from homology"/>
<dbReference type="GO" id="GO:0000725">
    <property type="term" value="P:recombinational repair"/>
    <property type="evidence" value="ECO:0007669"/>
    <property type="project" value="TreeGrafter"/>
</dbReference>
<keyword evidence="7" id="KW-0413">Isomerase</keyword>
<dbReference type="InterPro" id="IPR013986">
    <property type="entry name" value="DExx_box_DNA_helicase_dom_sf"/>
</dbReference>
<dbReference type="Gene3D" id="1.10.486.10">
    <property type="entry name" value="PCRA, domain 4"/>
    <property type="match status" value="1"/>
</dbReference>
<evidence type="ECO:0000256" key="2">
    <source>
        <dbReference type="ARBA" id="ARBA00022741"/>
    </source>
</evidence>
<comment type="catalytic activity">
    <reaction evidence="8">
        <text>Couples ATP hydrolysis with the unwinding of duplex DNA by translocating in the 3'-5' direction.</text>
        <dbReference type="EC" id="5.6.2.4"/>
    </reaction>
</comment>
<evidence type="ECO:0000256" key="3">
    <source>
        <dbReference type="ARBA" id="ARBA00022801"/>
    </source>
</evidence>
<comment type="similarity">
    <text evidence="1">Belongs to the helicase family. UvrD subfamily.</text>
</comment>
<dbReference type="SUPFAM" id="SSF52540">
    <property type="entry name" value="P-loop containing nucleoside triphosphate hydrolases"/>
    <property type="match status" value="1"/>
</dbReference>
<dbReference type="Pfam" id="PF13361">
    <property type="entry name" value="UvrD_C"/>
    <property type="match status" value="1"/>
</dbReference>
<dbReference type="GO" id="GO:0005524">
    <property type="term" value="F:ATP binding"/>
    <property type="evidence" value="ECO:0007669"/>
    <property type="project" value="UniProtKB-UniRule"/>
</dbReference>
<dbReference type="PANTHER" id="PTHR11070:SF2">
    <property type="entry name" value="ATP-DEPENDENT DNA HELICASE SRS2"/>
    <property type="match status" value="1"/>
</dbReference>
<feature type="binding site" evidence="11">
    <location>
        <begin position="26"/>
        <end position="33"/>
    </location>
    <ligand>
        <name>ATP</name>
        <dbReference type="ChEBI" id="CHEBI:30616"/>
    </ligand>
</feature>
<dbReference type="GO" id="GO:0043138">
    <property type="term" value="F:3'-5' DNA helicase activity"/>
    <property type="evidence" value="ECO:0007669"/>
    <property type="project" value="UniProtKB-EC"/>
</dbReference>
<organism evidence="14 15">
    <name type="scientific">Candidatus Giovannonibacteria bacterium RIFCSPHIGHO2_02_FULL_46_20</name>
    <dbReference type="NCBI Taxonomy" id="1798338"/>
    <lineage>
        <taxon>Bacteria</taxon>
        <taxon>Candidatus Giovannoniibacteriota</taxon>
    </lineage>
</organism>
<keyword evidence="5 11" id="KW-0067">ATP-binding</keyword>
<feature type="domain" description="UvrD-like helicase ATP-binding" evidence="12">
    <location>
        <begin position="5"/>
        <end position="293"/>
    </location>
</feature>
<evidence type="ECO:0000256" key="1">
    <source>
        <dbReference type="ARBA" id="ARBA00009922"/>
    </source>
</evidence>
<keyword evidence="3 11" id="KW-0378">Hydrolase</keyword>
<evidence type="ECO:0000256" key="6">
    <source>
        <dbReference type="ARBA" id="ARBA00023125"/>
    </source>
</evidence>
<dbReference type="EC" id="5.6.2.4" evidence="9"/>